<dbReference type="PANTHER" id="PTHR24198">
    <property type="entry name" value="ANKYRIN REPEAT AND PROTEIN KINASE DOMAIN-CONTAINING PROTEIN"/>
    <property type="match status" value="1"/>
</dbReference>
<dbReference type="InterPro" id="IPR042467">
    <property type="entry name" value="Peptidase_C65_otubain_sub2"/>
</dbReference>
<proteinExistence type="predicted"/>
<dbReference type="SMART" id="SM00248">
    <property type="entry name" value="ANK"/>
    <property type="match status" value="4"/>
</dbReference>
<dbReference type="AlphaFoldDB" id="A0A093VHV8"/>
<evidence type="ECO:0000256" key="8">
    <source>
        <dbReference type="ARBA" id="ARBA00023043"/>
    </source>
</evidence>
<evidence type="ECO:0000256" key="2">
    <source>
        <dbReference type="ARBA" id="ARBA00012759"/>
    </source>
</evidence>
<keyword evidence="7" id="KW-0788">Thiol protease</keyword>
<dbReference type="PROSITE" id="PS50088">
    <property type="entry name" value="ANK_REPEAT"/>
    <property type="match status" value="3"/>
</dbReference>
<gene>
    <name evidence="11" type="ORF">GQ26_0091710</name>
</gene>
<sequence>MSFVVTPRFRSPWPIKNEVSINAMQLSDTSFARNTLENQFFRGGYKSSYVGQTLNNLTYDTSHSSVSYPFYNIPVYSNPRTYAMEPLSREELERFQKLSNDYEPEVQVRLVGRPYAVLVVDNCLMLQGALVSPKQSSQIISAEYSNADPAFVTKTNALAVTHPFTRTMKGDGNCGWRVWPAVAFGYFENLFFLRDTIKVQSELSRIKSMNALLDQVGHQEYLYETFVDATEETFGHVIDAIQKGVPDESFLVDIFNDFSQSMSIITHFRLLTGAWMKLNQPRYQAFLSMPVDQYCVTRIEPAKTEIDEVGLQALVDSVIEGSDIAVEILYLDRSQGDAVTPHLLTPNRQNLATIRLLYRPGHYDILYSAEPTVHMSPIVNLQYGMSTDFALWDSGALAFDANPHLMAIPGLMMDPSAFPSVSSSMMASPQPPQFFPSPPQHDFYSPSISPPVPSTVSSPVPPSLPLSLPTTKSSDGPQIRLNPLVMKPNLSHSLPVTTPFKKTEIDVPARLRRAILQNDVLLVKRIIKNNPVYLENPDFEDGSNTSLHLAAIKGHLDILKLLLSLGHDSCTPNIDRTGYDSAPGISLNIDGSTALHLAAAHSHPDCVDLLCRTFPHTIDWNDNEGRTPLMLAAQSSNPSHAPVSTNSSTHIPPPTGRRPRAVSTNSAMASEDIATITILLSYNASVIATDNLGNTALHYASAWGNLKAVRALLVAGTPPLSPNKANHTPLDYSVTKQAAQYFQSIVNELENNTRSDDMRPNSWLDQQQKLQPALKLNTAAVRAIATPPDESRAGGTRMLGSPMSSPVKSNRNVEQRQMQYPHHQHQSSDTSPGKKNLGGLRLVIDTESAEYSDMDDVPSTAKRIERPSLDEPRMVQS</sequence>
<accession>A0A093VHV8</accession>
<organism evidence="11">
    <name type="scientific">Talaromyces marneffei PM1</name>
    <dbReference type="NCBI Taxonomy" id="1077442"/>
    <lineage>
        <taxon>Eukaryota</taxon>
        <taxon>Fungi</taxon>
        <taxon>Dikarya</taxon>
        <taxon>Ascomycota</taxon>
        <taxon>Pezizomycotina</taxon>
        <taxon>Eurotiomycetes</taxon>
        <taxon>Eurotiomycetidae</taxon>
        <taxon>Eurotiales</taxon>
        <taxon>Trichocomaceae</taxon>
        <taxon>Talaromyces</taxon>
        <taxon>Talaromyces sect. Talaromyces</taxon>
    </lineage>
</organism>
<dbReference type="PANTHER" id="PTHR24198:SF165">
    <property type="entry name" value="ANKYRIN REPEAT-CONTAINING PROTEIN-RELATED"/>
    <property type="match status" value="1"/>
</dbReference>
<dbReference type="PROSITE" id="PS50297">
    <property type="entry name" value="ANK_REP_REGION"/>
    <property type="match status" value="3"/>
</dbReference>
<evidence type="ECO:0000256" key="1">
    <source>
        <dbReference type="ARBA" id="ARBA00000707"/>
    </source>
</evidence>
<dbReference type="Pfam" id="PF00023">
    <property type="entry name" value="Ank"/>
    <property type="match status" value="1"/>
</dbReference>
<feature type="region of interest" description="Disordered" evidence="10">
    <location>
        <begin position="634"/>
        <end position="661"/>
    </location>
</feature>
<dbReference type="InterPro" id="IPR019400">
    <property type="entry name" value="Peptidase_C65_otubain"/>
</dbReference>
<feature type="compositionally biased region" description="Pro residues" evidence="10">
    <location>
        <begin position="448"/>
        <end position="464"/>
    </location>
</feature>
<name>A0A093VHV8_TALMA</name>
<feature type="region of interest" description="Disordered" evidence="10">
    <location>
        <begin position="446"/>
        <end position="477"/>
    </location>
</feature>
<dbReference type="Pfam" id="PF12796">
    <property type="entry name" value="Ank_2"/>
    <property type="match status" value="1"/>
</dbReference>
<keyword evidence="6" id="KW-0378">Hydrolase</keyword>
<dbReference type="HOGENOM" id="CLU_015944_0_0_1"/>
<feature type="repeat" description="ANK" evidence="9">
    <location>
        <begin position="542"/>
        <end position="574"/>
    </location>
</feature>
<dbReference type="InterPro" id="IPR036770">
    <property type="entry name" value="Ankyrin_rpt-contain_sf"/>
</dbReference>
<dbReference type="Gene3D" id="3.30.200.60">
    <property type="entry name" value="Peptidase C65 Otubain, subdomain 1"/>
    <property type="match status" value="1"/>
</dbReference>
<dbReference type="InterPro" id="IPR042468">
    <property type="entry name" value="Peptidase_C65_otubain_sub1"/>
</dbReference>
<keyword evidence="3" id="KW-0645">Protease</keyword>
<evidence type="ECO:0000256" key="4">
    <source>
        <dbReference type="ARBA" id="ARBA00022737"/>
    </source>
</evidence>
<keyword evidence="5" id="KW-0833">Ubl conjugation pathway</keyword>
<dbReference type="InterPro" id="IPR038765">
    <property type="entry name" value="Papain-like_cys_pep_sf"/>
</dbReference>
<evidence type="ECO:0000256" key="9">
    <source>
        <dbReference type="PROSITE-ProRule" id="PRU00023"/>
    </source>
</evidence>
<feature type="compositionally biased region" description="Polar residues" evidence="10">
    <location>
        <begin position="634"/>
        <end position="650"/>
    </location>
</feature>
<feature type="compositionally biased region" description="Low complexity" evidence="10">
    <location>
        <begin position="465"/>
        <end position="474"/>
    </location>
</feature>
<evidence type="ECO:0000256" key="5">
    <source>
        <dbReference type="ARBA" id="ARBA00022786"/>
    </source>
</evidence>
<evidence type="ECO:0000256" key="3">
    <source>
        <dbReference type="ARBA" id="ARBA00022670"/>
    </source>
</evidence>
<reference evidence="11" key="1">
    <citation type="journal article" date="2014" name="PLoS Genet.">
        <title>Signature Gene Expression Reveals Novel Clues to the Molecular Mechanisms of Dimorphic Transition in Penicillium marneffei.</title>
        <authorList>
            <person name="Yang E."/>
            <person name="Wang G."/>
            <person name="Cai J."/>
            <person name="Woo P.C."/>
            <person name="Lau S.K."/>
            <person name="Yuen K.-Y."/>
            <person name="Chow W.-N."/>
            <person name="Lin X."/>
        </authorList>
    </citation>
    <scope>NUCLEOTIDE SEQUENCE [LARGE SCALE GENOMIC DNA]</scope>
    <source>
        <strain evidence="11">PM1</strain>
    </source>
</reference>
<feature type="repeat" description="ANK" evidence="9">
    <location>
        <begin position="692"/>
        <end position="724"/>
    </location>
</feature>
<dbReference type="GO" id="GO:0006508">
    <property type="term" value="P:proteolysis"/>
    <property type="evidence" value="ECO:0007669"/>
    <property type="project" value="UniProtKB-KW"/>
</dbReference>
<dbReference type="SUPFAM" id="SSF48403">
    <property type="entry name" value="Ankyrin repeat"/>
    <property type="match status" value="1"/>
</dbReference>
<feature type="compositionally biased region" description="Acidic residues" evidence="10">
    <location>
        <begin position="847"/>
        <end position="856"/>
    </location>
</feature>
<feature type="region of interest" description="Disordered" evidence="10">
    <location>
        <begin position="785"/>
        <end position="877"/>
    </location>
</feature>
<evidence type="ECO:0000313" key="11">
    <source>
        <dbReference type="EMBL" id="KFX49554.1"/>
    </source>
</evidence>
<dbReference type="SUPFAM" id="SSF54001">
    <property type="entry name" value="Cysteine proteinases"/>
    <property type="match status" value="1"/>
</dbReference>
<comment type="catalytic activity">
    <reaction evidence="1">
        <text>Thiol-dependent hydrolysis of ester, thioester, amide, peptide and isopeptide bonds formed by the C-terminal Gly of ubiquitin (a 76-residue protein attached to proteins as an intracellular targeting signal).</text>
        <dbReference type="EC" id="3.4.19.12"/>
    </reaction>
</comment>
<dbReference type="InterPro" id="IPR002110">
    <property type="entry name" value="Ankyrin_rpt"/>
</dbReference>
<evidence type="ECO:0000256" key="7">
    <source>
        <dbReference type="ARBA" id="ARBA00022807"/>
    </source>
</evidence>
<dbReference type="EC" id="3.4.19.12" evidence="2"/>
<dbReference type="Pfam" id="PF13637">
    <property type="entry name" value="Ank_4"/>
    <property type="match status" value="1"/>
</dbReference>
<keyword evidence="4" id="KW-0677">Repeat</keyword>
<feature type="compositionally biased region" description="Basic and acidic residues" evidence="10">
    <location>
        <begin position="862"/>
        <end position="877"/>
    </location>
</feature>
<dbReference type="Gene3D" id="1.20.1300.20">
    <property type="entry name" value="Peptidase C65 Otubain, subdomain 2"/>
    <property type="match status" value="1"/>
</dbReference>
<dbReference type="EMBL" id="JPOX01000009">
    <property type="protein sequence ID" value="KFX49554.1"/>
    <property type="molecule type" value="Genomic_DNA"/>
</dbReference>
<dbReference type="GO" id="GO:0004843">
    <property type="term" value="F:cysteine-type deubiquitinase activity"/>
    <property type="evidence" value="ECO:0007669"/>
    <property type="project" value="UniProtKB-EC"/>
</dbReference>
<protein>
    <recommendedName>
        <fullName evidence="2">ubiquitinyl hydrolase 1</fullName>
        <ecNumber evidence="2">3.4.19.12</ecNumber>
    </recommendedName>
</protein>
<evidence type="ECO:0000256" key="10">
    <source>
        <dbReference type="SAM" id="MobiDB-lite"/>
    </source>
</evidence>
<feature type="compositionally biased region" description="Polar residues" evidence="10">
    <location>
        <begin position="802"/>
        <end position="818"/>
    </location>
</feature>
<feature type="repeat" description="ANK" evidence="9">
    <location>
        <begin position="590"/>
        <end position="610"/>
    </location>
</feature>
<dbReference type="Pfam" id="PF10275">
    <property type="entry name" value="Peptidase_C65"/>
    <property type="match status" value="1"/>
</dbReference>
<dbReference type="Gene3D" id="1.25.40.20">
    <property type="entry name" value="Ankyrin repeat-containing domain"/>
    <property type="match status" value="2"/>
</dbReference>
<dbReference type="CDD" id="cd22749">
    <property type="entry name" value="Otubain_C65"/>
    <property type="match status" value="1"/>
</dbReference>
<evidence type="ECO:0000256" key="6">
    <source>
        <dbReference type="ARBA" id="ARBA00022801"/>
    </source>
</evidence>
<keyword evidence="8 9" id="KW-0040">ANK repeat</keyword>
<comment type="caution">
    <text evidence="11">The sequence shown here is derived from an EMBL/GenBank/DDBJ whole genome shotgun (WGS) entry which is preliminary data.</text>
</comment>